<accession>A0A0W0SEH7</accession>
<feature type="transmembrane region" description="Helical" evidence="1">
    <location>
        <begin position="80"/>
        <end position="102"/>
    </location>
</feature>
<dbReference type="PATRIC" id="fig|29422.6.peg.2162"/>
<organism evidence="2 3">
    <name type="scientific">Legionella brunensis</name>
    <dbReference type="NCBI Taxonomy" id="29422"/>
    <lineage>
        <taxon>Bacteria</taxon>
        <taxon>Pseudomonadati</taxon>
        <taxon>Pseudomonadota</taxon>
        <taxon>Gammaproteobacteria</taxon>
        <taxon>Legionellales</taxon>
        <taxon>Legionellaceae</taxon>
        <taxon>Legionella</taxon>
    </lineage>
</organism>
<evidence type="ECO:0000256" key="1">
    <source>
        <dbReference type="SAM" id="Phobius"/>
    </source>
</evidence>
<keyword evidence="3" id="KW-1185">Reference proteome</keyword>
<sequence>MDNAAKFEKFNNLSPLIISNGALEGLKWLAVISMTIDHFNRFFFNADVYAAYCAGRLAMPLFAFIFAYNLARPETLARGIYFRVFKRLILFGILATPAYIAMRHLQHLWPLNIMFMLFIAAALFFLYEKGRNLNITLAVFLFFIGGAFVEYNWVGIIFCITCWFYCRNPSILALVSCFVSYVFIDYLNGNHWALASLPLIFIATKIELSIPRIPYFFYIYYPAHLTLFWLGSNIF</sequence>
<feature type="transmembrane region" description="Helical" evidence="1">
    <location>
        <begin position="215"/>
        <end position="232"/>
    </location>
</feature>
<dbReference type="AlphaFoldDB" id="A0A0W0SEH7"/>
<gene>
    <name evidence="2" type="ORF">Lbru_2028</name>
</gene>
<evidence type="ECO:0000313" key="3">
    <source>
        <dbReference type="Proteomes" id="UP000054742"/>
    </source>
</evidence>
<feature type="transmembrane region" description="Helical" evidence="1">
    <location>
        <begin position="49"/>
        <end position="68"/>
    </location>
</feature>
<comment type="caution">
    <text evidence="2">The sequence shown here is derived from an EMBL/GenBank/DDBJ whole genome shotgun (WGS) entry which is preliminary data.</text>
</comment>
<dbReference type="STRING" id="29422.Lbru_2028"/>
<name>A0A0W0SEH7_9GAMM</name>
<dbReference type="Pfam" id="PF05857">
    <property type="entry name" value="TraX"/>
    <property type="match status" value="1"/>
</dbReference>
<reference evidence="2 3" key="1">
    <citation type="submission" date="2015-11" db="EMBL/GenBank/DDBJ databases">
        <title>Genomic analysis of 38 Legionella species identifies large and diverse effector repertoires.</title>
        <authorList>
            <person name="Burstein D."/>
            <person name="Amaro F."/>
            <person name="Zusman T."/>
            <person name="Lifshitz Z."/>
            <person name="Cohen O."/>
            <person name="Gilbert J.A."/>
            <person name="Pupko T."/>
            <person name="Shuman H.A."/>
            <person name="Segal G."/>
        </authorList>
    </citation>
    <scope>NUCLEOTIDE SEQUENCE [LARGE SCALE GENOMIC DNA]</scope>
    <source>
        <strain evidence="2 3">ATCC 43878</strain>
    </source>
</reference>
<evidence type="ECO:0000313" key="2">
    <source>
        <dbReference type="EMBL" id="KTC81508.1"/>
    </source>
</evidence>
<feature type="transmembrane region" description="Helical" evidence="1">
    <location>
        <begin position="178"/>
        <end position="203"/>
    </location>
</feature>
<keyword evidence="1" id="KW-0472">Membrane</keyword>
<dbReference type="OrthoDB" id="9781069at2"/>
<dbReference type="EMBL" id="LNXV01000029">
    <property type="protein sequence ID" value="KTC81508.1"/>
    <property type="molecule type" value="Genomic_DNA"/>
</dbReference>
<feature type="transmembrane region" description="Helical" evidence="1">
    <location>
        <begin position="108"/>
        <end position="127"/>
    </location>
</feature>
<keyword evidence="1" id="KW-0812">Transmembrane</keyword>
<keyword evidence="1" id="KW-1133">Transmembrane helix</keyword>
<dbReference type="Proteomes" id="UP000054742">
    <property type="component" value="Unassembled WGS sequence"/>
</dbReference>
<proteinExistence type="predicted"/>
<dbReference type="RefSeq" id="WP_058442021.1">
    <property type="nucleotide sequence ID" value="NZ_CAAAHU010000005.1"/>
</dbReference>
<feature type="transmembrane region" description="Helical" evidence="1">
    <location>
        <begin position="139"/>
        <end position="166"/>
    </location>
</feature>
<dbReference type="InterPro" id="IPR008875">
    <property type="entry name" value="TraX"/>
</dbReference>
<protein>
    <submittedName>
        <fullName evidence="2">TraX protein</fullName>
    </submittedName>
</protein>